<keyword evidence="8" id="KW-1185">Reference proteome</keyword>
<evidence type="ECO:0000313" key="7">
    <source>
        <dbReference type="EMBL" id="MBK3495596.1"/>
    </source>
</evidence>
<dbReference type="EMBL" id="JAEOAH010000017">
    <property type="protein sequence ID" value="MBK3495596.1"/>
    <property type="molecule type" value="Genomic_DNA"/>
</dbReference>
<protein>
    <submittedName>
        <fullName evidence="7">Teichoic acids export ABC transporter ATP-binding subunit TagH</fullName>
    </submittedName>
</protein>
<dbReference type="SMART" id="SM00382">
    <property type="entry name" value="AAA"/>
    <property type="match status" value="1"/>
</dbReference>
<proteinExistence type="inferred from homology"/>
<dbReference type="Proteomes" id="UP000618943">
    <property type="component" value="Unassembled WGS sequence"/>
</dbReference>
<dbReference type="PROSITE" id="PS00211">
    <property type="entry name" value="ABC_TRANSPORTER_1"/>
    <property type="match status" value="1"/>
</dbReference>
<dbReference type="InterPro" id="IPR017871">
    <property type="entry name" value="ABC_transporter-like_CS"/>
</dbReference>
<dbReference type="GO" id="GO:0005524">
    <property type="term" value="F:ATP binding"/>
    <property type="evidence" value="ECO:0007669"/>
    <property type="project" value="UniProtKB-KW"/>
</dbReference>
<dbReference type="PROSITE" id="PS50893">
    <property type="entry name" value="ABC_TRANSPORTER_2"/>
    <property type="match status" value="1"/>
</dbReference>
<gene>
    <name evidence="7" type="primary">tagH</name>
    <name evidence="7" type="ORF">JFL43_12195</name>
</gene>
<feature type="domain" description="ABC transporter" evidence="6">
    <location>
        <begin position="22"/>
        <end position="243"/>
    </location>
</feature>
<evidence type="ECO:0000313" key="8">
    <source>
        <dbReference type="Proteomes" id="UP000618943"/>
    </source>
</evidence>
<evidence type="ECO:0000256" key="3">
    <source>
        <dbReference type="ARBA" id="ARBA00022741"/>
    </source>
</evidence>
<evidence type="ECO:0000259" key="6">
    <source>
        <dbReference type="PROSITE" id="PS50893"/>
    </source>
</evidence>
<comment type="caution">
    <text evidence="7">The sequence shown here is derived from an EMBL/GenBank/DDBJ whole genome shotgun (WGS) entry which is preliminary data.</text>
</comment>
<dbReference type="InterPro" id="IPR027417">
    <property type="entry name" value="P-loop_NTPase"/>
</dbReference>
<name>A0ABS1H870_9BACL</name>
<dbReference type="PANTHER" id="PTHR46743:SF2">
    <property type="entry name" value="TEICHOIC ACIDS EXPORT ATP-BINDING PROTEIN TAGH"/>
    <property type="match status" value="1"/>
</dbReference>
<evidence type="ECO:0000256" key="2">
    <source>
        <dbReference type="ARBA" id="ARBA00022448"/>
    </source>
</evidence>
<dbReference type="SUPFAM" id="SSF52540">
    <property type="entry name" value="P-loop containing nucleoside triphosphate hydrolases"/>
    <property type="match status" value="1"/>
</dbReference>
<reference evidence="7 8" key="1">
    <citation type="submission" date="2020-12" db="EMBL/GenBank/DDBJ databases">
        <title>YIM B01967 draft genome.</title>
        <authorList>
            <person name="Yan X."/>
        </authorList>
    </citation>
    <scope>NUCLEOTIDE SEQUENCE [LARGE SCALE GENOMIC DNA]</scope>
    <source>
        <strain evidence="7 8">YIM B01967</strain>
    </source>
</reference>
<dbReference type="InterPro" id="IPR003439">
    <property type="entry name" value="ABC_transporter-like_ATP-bd"/>
</dbReference>
<keyword evidence="4 7" id="KW-0067">ATP-binding</keyword>
<evidence type="ECO:0000256" key="1">
    <source>
        <dbReference type="ARBA" id="ARBA00005417"/>
    </source>
</evidence>
<organism evidence="7 8">
    <name type="scientific">Viridibacillus soli</name>
    <dbReference type="NCBI Taxonomy" id="2798301"/>
    <lineage>
        <taxon>Bacteria</taxon>
        <taxon>Bacillati</taxon>
        <taxon>Bacillota</taxon>
        <taxon>Bacilli</taxon>
        <taxon>Bacillales</taxon>
        <taxon>Caryophanaceae</taxon>
        <taxon>Viridibacillus</taxon>
    </lineage>
</organism>
<dbReference type="InterPro" id="IPR003593">
    <property type="entry name" value="AAA+_ATPase"/>
</dbReference>
<dbReference type="PANTHER" id="PTHR46743">
    <property type="entry name" value="TEICHOIC ACIDS EXPORT ATP-BINDING PROTEIN TAGH"/>
    <property type="match status" value="1"/>
</dbReference>
<dbReference type="InterPro" id="IPR050683">
    <property type="entry name" value="Bact_Polysacc_Export_ATP-bd"/>
</dbReference>
<dbReference type="NCBIfam" id="NF010066">
    <property type="entry name" value="PRK13546.1"/>
    <property type="match status" value="1"/>
</dbReference>
<accession>A0ABS1H870</accession>
<keyword evidence="5" id="KW-1278">Translocase</keyword>
<keyword evidence="2" id="KW-0813">Transport</keyword>
<dbReference type="Gene3D" id="3.40.50.300">
    <property type="entry name" value="P-loop containing nucleotide triphosphate hydrolases"/>
    <property type="match status" value="1"/>
</dbReference>
<evidence type="ECO:0000256" key="4">
    <source>
        <dbReference type="ARBA" id="ARBA00022840"/>
    </source>
</evidence>
<comment type="similarity">
    <text evidence="1">Belongs to the ABC transporter superfamily.</text>
</comment>
<evidence type="ECO:0000256" key="5">
    <source>
        <dbReference type="ARBA" id="ARBA00022967"/>
    </source>
</evidence>
<dbReference type="Pfam" id="PF00005">
    <property type="entry name" value="ABC_tran"/>
    <property type="match status" value="1"/>
</dbReference>
<dbReference type="InterPro" id="IPR015860">
    <property type="entry name" value="ABC_transpr_TagH-like"/>
</dbReference>
<dbReference type="RefSeq" id="WP_200749260.1">
    <property type="nucleotide sequence ID" value="NZ_JAEOAH010000017.1"/>
</dbReference>
<keyword evidence="3" id="KW-0547">Nucleotide-binding</keyword>
<dbReference type="CDD" id="cd03220">
    <property type="entry name" value="ABC_KpsT_Wzt"/>
    <property type="match status" value="1"/>
</dbReference>
<sequence length="269" mass="29774">MAESVIIKNVTKKYRMYKSKKEQIGDLLFPGKMGSDFNAIDGISFAVEAGDVVGLVGINGSGKSTLSNIIGGIVPPSSGEIIAKGEVNVIAINAGLNNQLTGIENIEFKCLLMGYSKEKIAEVTPQIVEFSELGDFIYQPVKKYSSGMKSKLGFAISVTADPDIIIIDEALSVGDQTFADKSLAKMNEYKNRGKTIFFVSHNLSQVRNFCNKIAWIEGGQLREYGPTNIVMKNYNNFIKQYHKLSYEEQKAFQKKLADRRKYGKAKVKK</sequence>